<gene>
    <name evidence="1" type="ORF">I2I05_18930</name>
</gene>
<protein>
    <submittedName>
        <fullName evidence="1">Uncharacterized protein</fullName>
    </submittedName>
</protein>
<proteinExistence type="predicted"/>
<dbReference type="EMBL" id="JADQDQ010000013">
    <property type="protein sequence ID" value="MBF9239475.1"/>
    <property type="molecule type" value="Genomic_DNA"/>
</dbReference>
<dbReference type="Proteomes" id="UP000597617">
    <property type="component" value="Unassembled WGS sequence"/>
</dbReference>
<organism evidence="1 2">
    <name type="scientific">Hymenobacter jeongseonensis</name>
    <dbReference type="NCBI Taxonomy" id="2791027"/>
    <lineage>
        <taxon>Bacteria</taxon>
        <taxon>Pseudomonadati</taxon>
        <taxon>Bacteroidota</taxon>
        <taxon>Cytophagia</taxon>
        <taxon>Cytophagales</taxon>
        <taxon>Hymenobacteraceae</taxon>
        <taxon>Hymenobacter</taxon>
    </lineage>
</organism>
<reference evidence="1 2" key="1">
    <citation type="submission" date="2020-11" db="EMBL/GenBank/DDBJ databases">
        <authorList>
            <person name="Kim M.K."/>
        </authorList>
    </citation>
    <scope>NUCLEOTIDE SEQUENCE [LARGE SCALE GENOMIC DNA]</scope>
    <source>
        <strain evidence="1 2">BT683</strain>
    </source>
</reference>
<sequence length="393" mass="42223">MPYDPNNVFAVIAQYIVDNVLAKITPAHMRLVLAQVVADARQQLSDRFEALTTNQVKGALFRVPTILLVNGQPTIDTALIPVRSRILGMDARATNGTDAATAGAGVKVDPMDFRLIYSSTGPIDALVDELPTTTATVKARWVRTSGTEEERILSYPVLQLEDQDYVKGEVVQHTFAALVPPVTRLLEWREASVGFQHPVPTGLDDDPIYKPFAPLTAPIYDDTALKARVSAVEGALPAKADLVGGKVPAAQLPAGQNLANTDALAEGAANKYFTDARAQAALASALAGKMPLDVHTTLNYSPTIVLDFNAANVRSITLSGNLEFLATLNKADTKSKVVRVIADGTNRTMLFPSAWRWTNNSKPSSLAATKFAILTLWCFGANEADVVATWSPE</sequence>
<evidence type="ECO:0000313" key="2">
    <source>
        <dbReference type="Proteomes" id="UP000597617"/>
    </source>
</evidence>
<name>A0ABS0IM86_9BACT</name>
<keyword evidence="2" id="KW-1185">Reference proteome</keyword>
<comment type="caution">
    <text evidence="1">The sequence shown here is derived from an EMBL/GenBank/DDBJ whole genome shotgun (WGS) entry which is preliminary data.</text>
</comment>
<dbReference type="RefSeq" id="WP_196283827.1">
    <property type="nucleotide sequence ID" value="NZ_JADQDQ010000013.1"/>
</dbReference>
<evidence type="ECO:0000313" key="1">
    <source>
        <dbReference type="EMBL" id="MBF9239475.1"/>
    </source>
</evidence>
<accession>A0ABS0IM86</accession>